<dbReference type="AlphaFoldDB" id="A0A8H6ASL6"/>
<reference evidence="1 2" key="1">
    <citation type="journal article" date="2020" name="Phytopathology">
        <title>A high-quality genome resource of Botrytis fragariae, a new and rapidly spreading fungal pathogen causing strawberry gray mold in the U.S.A.</title>
        <authorList>
            <person name="Wu Y."/>
            <person name="Saski C.A."/>
            <person name="Schnabel G."/>
            <person name="Xiao S."/>
            <person name="Hu M."/>
        </authorList>
    </citation>
    <scope>NUCLEOTIDE SEQUENCE [LARGE SCALE GENOMIC DNA]</scope>
    <source>
        <strain evidence="1 2">BVB16</strain>
    </source>
</reference>
<sequence length="85" mass="9371">MHLSVAGTSSVRQAACNYKLNINHGQIAMLSYVGFALAYHCRELSMENSNQQKECELAIGCGSHAYLQEKQALSSHTKIPQKFSP</sequence>
<dbReference type="RefSeq" id="XP_037192002.1">
    <property type="nucleotide sequence ID" value="XM_037338696.1"/>
</dbReference>
<gene>
    <name evidence="1" type="ORF">Bfra_008333</name>
</gene>
<accession>A0A8H6ASL6</accession>
<keyword evidence="2" id="KW-1185">Reference proteome</keyword>
<evidence type="ECO:0000313" key="1">
    <source>
        <dbReference type="EMBL" id="KAF5873056.1"/>
    </source>
</evidence>
<dbReference type="GeneID" id="59262388"/>
<name>A0A8H6ASL6_9HELO</name>
<comment type="caution">
    <text evidence="1">The sequence shown here is derived from an EMBL/GenBank/DDBJ whole genome shotgun (WGS) entry which is preliminary data.</text>
</comment>
<organism evidence="1 2">
    <name type="scientific">Botrytis fragariae</name>
    <dbReference type="NCBI Taxonomy" id="1964551"/>
    <lineage>
        <taxon>Eukaryota</taxon>
        <taxon>Fungi</taxon>
        <taxon>Dikarya</taxon>
        <taxon>Ascomycota</taxon>
        <taxon>Pezizomycotina</taxon>
        <taxon>Leotiomycetes</taxon>
        <taxon>Helotiales</taxon>
        <taxon>Sclerotiniaceae</taxon>
        <taxon>Botrytis</taxon>
    </lineage>
</organism>
<proteinExistence type="predicted"/>
<protein>
    <submittedName>
        <fullName evidence="1">Uncharacterized protein</fullName>
    </submittedName>
</protein>
<evidence type="ECO:0000313" key="2">
    <source>
        <dbReference type="Proteomes" id="UP000531561"/>
    </source>
</evidence>
<dbReference type="EMBL" id="JABFCT010000009">
    <property type="protein sequence ID" value="KAF5873056.1"/>
    <property type="molecule type" value="Genomic_DNA"/>
</dbReference>
<dbReference type="Proteomes" id="UP000531561">
    <property type="component" value="Unassembled WGS sequence"/>
</dbReference>